<evidence type="ECO:0000313" key="12">
    <source>
        <dbReference type="Proteomes" id="UP000593567"/>
    </source>
</evidence>
<gene>
    <name evidence="11" type="ORF">EB796_024211</name>
</gene>
<dbReference type="FunFam" id="2.60.34.20:FF:000001">
    <property type="entry name" value="protein AAR2 homolog"/>
    <property type="match status" value="1"/>
</dbReference>
<evidence type="ECO:0000256" key="6">
    <source>
        <dbReference type="ARBA" id="ARBA00023187"/>
    </source>
</evidence>
<dbReference type="InterPro" id="IPR038516">
    <property type="entry name" value="AAR2_N_sf"/>
</dbReference>
<evidence type="ECO:0000256" key="2">
    <source>
        <dbReference type="ARBA" id="ARBA00006281"/>
    </source>
</evidence>
<dbReference type="EMBL" id="VXIV02003389">
    <property type="protein sequence ID" value="KAF6017495.1"/>
    <property type="molecule type" value="Genomic_DNA"/>
</dbReference>
<proteinExistence type="inferred from homology"/>
<reference evidence="11" key="1">
    <citation type="submission" date="2020-06" db="EMBL/GenBank/DDBJ databases">
        <title>Draft genome of Bugula neritina, a colonial animal packing powerful symbionts and potential medicines.</title>
        <authorList>
            <person name="Rayko M."/>
        </authorList>
    </citation>
    <scope>NUCLEOTIDE SEQUENCE [LARGE SCALE GENOMIC DNA]</scope>
    <source>
        <strain evidence="11">Kwan_BN1</strain>
    </source>
</reference>
<dbReference type="CDD" id="cd13777">
    <property type="entry name" value="Aar2_N"/>
    <property type="match status" value="1"/>
</dbReference>
<dbReference type="Proteomes" id="UP000593567">
    <property type="component" value="Unassembled WGS sequence"/>
</dbReference>
<dbReference type="PANTHER" id="PTHR12689:SF4">
    <property type="entry name" value="PROTEIN AAR2 HOMOLOG"/>
    <property type="match status" value="1"/>
</dbReference>
<keyword evidence="6" id="KW-0508">mRNA splicing</keyword>
<evidence type="ECO:0000256" key="5">
    <source>
        <dbReference type="ARBA" id="ARBA00022728"/>
    </source>
</evidence>
<evidence type="ECO:0000256" key="7">
    <source>
        <dbReference type="ARBA" id="ARBA00030625"/>
    </source>
</evidence>
<comment type="function">
    <text evidence="1">Component of the U5 snRNP complex that is required for spliceosome assembly and for pre-mRNA splicing.</text>
</comment>
<dbReference type="FunFam" id="1.25.40.550:FF:000001">
    <property type="entry name" value="AAR2 splicing factor homolog"/>
    <property type="match status" value="1"/>
</dbReference>
<dbReference type="AlphaFoldDB" id="A0A7J7IUJ7"/>
<dbReference type="InterPro" id="IPR038514">
    <property type="entry name" value="AAR2_C_sf"/>
</dbReference>
<sequence>MAEMNQATAQHLFEAGAVLILLDVPYGTEIGINMNSWQAAENFKGIKMIPPGLHFIYFSSCSSEGQLASRTGFFRYFREREVVVRKWNSFVETFDPEITDEEELNRFIQNKKELDRYCGAFPYDSYKKWVSLSRHITTETTGRVLPTCGYIMSATALLSECSNTASRASQSKSASVPLNKMTADNLMPEMKENLDTVINYTSIDRFIEGSDSAMITKCATDSELILNSVLERCGSWQNVLAELQLSFLCFLIGQHFDSFDQWKKLVALLCGNQSSIYKYEDLYTELISVLHFQLKELPEDFFVDIVSSNNFLTTTLHNLFANISESTASAGLKSRAQKFSDHLTKHFGWDFDLEPEDCEPVVVDEFGNY</sequence>
<comment type="subunit">
    <text evidence="8">Interacts with PRPF8 (via RNase H homology domain). Component of a U5 snRNP complex that contains PRPF8.</text>
</comment>
<evidence type="ECO:0000256" key="3">
    <source>
        <dbReference type="ARBA" id="ARBA00016372"/>
    </source>
</evidence>
<dbReference type="PANTHER" id="PTHR12689">
    <property type="entry name" value="A1 CISTRON SPLICING FACTOR AAR2-RELATED"/>
    <property type="match status" value="1"/>
</dbReference>
<keyword evidence="4" id="KW-0507">mRNA processing</keyword>
<feature type="domain" description="AAR2 N-terminal" evidence="10">
    <location>
        <begin position="16"/>
        <end position="146"/>
    </location>
</feature>
<comment type="similarity">
    <text evidence="2">Belongs to the AAR2 family.</text>
</comment>
<dbReference type="Pfam" id="PF20981">
    <property type="entry name" value="AAR2_1st"/>
    <property type="match status" value="1"/>
</dbReference>
<dbReference type="InterPro" id="IPR033647">
    <property type="entry name" value="Aar2_N"/>
</dbReference>
<dbReference type="Gene3D" id="2.60.34.20">
    <property type="match status" value="1"/>
</dbReference>
<dbReference type="InterPro" id="IPR033648">
    <property type="entry name" value="AAR2_C"/>
</dbReference>
<keyword evidence="12" id="KW-1185">Reference proteome</keyword>
<evidence type="ECO:0000313" key="11">
    <source>
        <dbReference type="EMBL" id="KAF6017495.1"/>
    </source>
</evidence>
<feature type="domain" description="AAR2 C-terminal" evidence="9">
    <location>
        <begin position="200"/>
        <end position="352"/>
    </location>
</feature>
<keyword evidence="5" id="KW-0747">Spliceosome</keyword>
<dbReference type="OrthoDB" id="201752at2759"/>
<dbReference type="GO" id="GO:0000244">
    <property type="term" value="P:spliceosomal tri-snRNP complex assembly"/>
    <property type="evidence" value="ECO:0007669"/>
    <property type="project" value="TreeGrafter"/>
</dbReference>
<comment type="caution">
    <text evidence="11">The sequence shown here is derived from an EMBL/GenBank/DDBJ whole genome shotgun (WGS) entry which is preliminary data.</text>
</comment>
<dbReference type="CDD" id="cd13778">
    <property type="entry name" value="Aar2_C"/>
    <property type="match status" value="1"/>
</dbReference>
<evidence type="ECO:0000256" key="8">
    <source>
        <dbReference type="ARBA" id="ARBA00047009"/>
    </source>
</evidence>
<dbReference type="GO" id="GO:0005681">
    <property type="term" value="C:spliceosomal complex"/>
    <property type="evidence" value="ECO:0007669"/>
    <property type="project" value="UniProtKB-KW"/>
</dbReference>
<evidence type="ECO:0000259" key="10">
    <source>
        <dbReference type="Pfam" id="PF20981"/>
    </source>
</evidence>
<dbReference type="InterPro" id="IPR007946">
    <property type="entry name" value="AAR2"/>
</dbReference>
<dbReference type="Gene3D" id="1.25.40.550">
    <property type="entry name" value="Aar2, C-terminal domain-like"/>
    <property type="match status" value="1"/>
</dbReference>
<evidence type="ECO:0000259" key="9">
    <source>
        <dbReference type="Pfam" id="PF05282"/>
    </source>
</evidence>
<protein>
    <recommendedName>
        <fullName evidence="3">Protein AAR2 homolog</fullName>
    </recommendedName>
    <alternativeName>
        <fullName evidence="7">AAR2 splicing factor homolog</fullName>
    </alternativeName>
</protein>
<evidence type="ECO:0000256" key="1">
    <source>
        <dbReference type="ARBA" id="ARBA00003708"/>
    </source>
</evidence>
<name>A0A7J7IUJ7_BUGNE</name>
<dbReference type="Pfam" id="PF05282">
    <property type="entry name" value="AAR2"/>
    <property type="match status" value="1"/>
</dbReference>
<evidence type="ECO:0000256" key="4">
    <source>
        <dbReference type="ARBA" id="ARBA00022664"/>
    </source>
</evidence>
<accession>A0A7J7IUJ7</accession>
<organism evidence="11 12">
    <name type="scientific">Bugula neritina</name>
    <name type="common">Brown bryozoan</name>
    <name type="synonym">Sertularia neritina</name>
    <dbReference type="NCBI Taxonomy" id="10212"/>
    <lineage>
        <taxon>Eukaryota</taxon>
        <taxon>Metazoa</taxon>
        <taxon>Spiralia</taxon>
        <taxon>Lophotrochozoa</taxon>
        <taxon>Bryozoa</taxon>
        <taxon>Gymnolaemata</taxon>
        <taxon>Cheilostomatida</taxon>
        <taxon>Flustrina</taxon>
        <taxon>Buguloidea</taxon>
        <taxon>Bugulidae</taxon>
        <taxon>Bugula</taxon>
    </lineage>
</organism>